<dbReference type="AlphaFoldDB" id="A0A6G1I0U3"/>
<evidence type="ECO:0000256" key="1">
    <source>
        <dbReference type="SAM" id="Coils"/>
    </source>
</evidence>
<reference evidence="3" key="1">
    <citation type="journal article" date="2020" name="Stud. Mycol.">
        <title>101 Dothideomycetes genomes: a test case for predicting lifestyles and emergence of pathogens.</title>
        <authorList>
            <person name="Haridas S."/>
            <person name="Albert R."/>
            <person name="Binder M."/>
            <person name="Bloem J."/>
            <person name="Labutti K."/>
            <person name="Salamov A."/>
            <person name="Andreopoulos B."/>
            <person name="Baker S."/>
            <person name="Barry K."/>
            <person name="Bills G."/>
            <person name="Bluhm B."/>
            <person name="Cannon C."/>
            <person name="Castanera R."/>
            <person name="Culley D."/>
            <person name="Daum C."/>
            <person name="Ezra D."/>
            <person name="Gonzalez J."/>
            <person name="Henrissat B."/>
            <person name="Kuo A."/>
            <person name="Liang C."/>
            <person name="Lipzen A."/>
            <person name="Lutzoni F."/>
            <person name="Magnuson J."/>
            <person name="Mondo S."/>
            <person name="Nolan M."/>
            <person name="Ohm R."/>
            <person name="Pangilinan J."/>
            <person name="Park H.-J."/>
            <person name="Ramirez L."/>
            <person name="Alfaro M."/>
            <person name="Sun H."/>
            <person name="Tritt A."/>
            <person name="Yoshinaga Y."/>
            <person name="Zwiers L.-H."/>
            <person name="Turgeon B."/>
            <person name="Goodwin S."/>
            <person name="Spatafora J."/>
            <person name="Crous P."/>
            <person name="Grigoriev I."/>
        </authorList>
    </citation>
    <scope>NUCLEOTIDE SEQUENCE</scope>
    <source>
        <strain evidence="3">CBS 262.69</strain>
    </source>
</reference>
<dbReference type="EMBL" id="ML996692">
    <property type="protein sequence ID" value="KAF2401918.1"/>
    <property type="molecule type" value="Genomic_DNA"/>
</dbReference>
<evidence type="ECO:0000256" key="2">
    <source>
        <dbReference type="SAM" id="MobiDB-lite"/>
    </source>
</evidence>
<feature type="coiled-coil region" evidence="1">
    <location>
        <begin position="61"/>
        <end position="109"/>
    </location>
</feature>
<sequence length="749" mass="81905">MHDPADAQNQHAIQHIPRCCCQSSDCAFLAHSCKLLRETERNAQTAAELGQALLARHESYVADVERDRRQLLMKMEALEHEKHDLEAKNANMIRENRKLLEHLELLNAAAVDSESSVQALTGALRATELEVARLNGLASRVEMLQSQLARLEEEEALLHSSLEMTRDEERAAVSKWQQAERTIYNLQCQLDQIEREASDERTNHEEIVERMRRRHAVELELESAADRLKSAARSRTLPAESGGNVVSHFVKDILQDNANLQLGILELREMLNRSNDEVETLRQEMFDGPEGQRSPVTQPTNLNVELGAKELHVHHHYHAPARGDASSSRQTARRPRKKRTSLTSGHFVAPSGSHTPRPSVSITRPQSSMSINTILSETSASLPHRPHRWSMQSNQTGFTSSSSLPSSPRTESIFDRAFGDSGTDFSRPTSPESNATMSPRILGHAQRDSVPRLYLDGGSRSASGSSVVMAQPSGARSSKGKGPWREPSSLDQDLWQAGHSTILEENEDLEASLHSSRHSDEHDHDPQAFIPSLRRTASHESLISISGMDIHTLQSRPSQRFVGQRLYVNPAAPSTGTSLASLSDANATAILPSALSRRSGSSYLSNLAANQRRQSGGLQKRQSFGQLGQIVGGWVWNKWGHSAAPRLQDDEGSSTPGSDATVGGRLARSIASGSSIMEEDEEGPATSRHAASKAQAPAPSPFKLRSPGVNQPGPIFGFLPPPPAPSQVQATVLNEDALRESLAEGPSAA</sequence>
<feature type="compositionally biased region" description="Low complexity" evidence="2">
    <location>
        <begin position="457"/>
        <end position="466"/>
    </location>
</feature>
<evidence type="ECO:0000313" key="4">
    <source>
        <dbReference type="Proteomes" id="UP000799640"/>
    </source>
</evidence>
<feature type="compositionally biased region" description="Basic residues" evidence="2">
    <location>
        <begin position="331"/>
        <end position="340"/>
    </location>
</feature>
<feature type="compositionally biased region" description="Polar residues" evidence="2">
    <location>
        <begin position="352"/>
        <end position="381"/>
    </location>
</feature>
<name>A0A6G1I0U3_9PEZI</name>
<keyword evidence="4" id="KW-1185">Reference proteome</keyword>
<proteinExistence type="predicted"/>
<keyword evidence="1" id="KW-0175">Coiled coil</keyword>
<feature type="region of interest" description="Disordered" evidence="2">
    <location>
        <begin position="645"/>
        <end position="727"/>
    </location>
</feature>
<feature type="coiled-coil region" evidence="1">
    <location>
        <begin position="134"/>
        <end position="214"/>
    </location>
</feature>
<feature type="compositionally biased region" description="Polar residues" evidence="2">
    <location>
        <begin position="390"/>
        <end position="399"/>
    </location>
</feature>
<feature type="compositionally biased region" description="Polar residues" evidence="2">
    <location>
        <begin position="423"/>
        <end position="437"/>
    </location>
</feature>
<dbReference type="Proteomes" id="UP000799640">
    <property type="component" value="Unassembled WGS sequence"/>
</dbReference>
<organism evidence="3 4">
    <name type="scientific">Trichodelitschia bisporula</name>
    <dbReference type="NCBI Taxonomy" id="703511"/>
    <lineage>
        <taxon>Eukaryota</taxon>
        <taxon>Fungi</taxon>
        <taxon>Dikarya</taxon>
        <taxon>Ascomycota</taxon>
        <taxon>Pezizomycotina</taxon>
        <taxon>Dothideomycetes</taxon>
        <taxon>Dothideomycetes incertae sedis</taxon>
        <taxon>Phaeotrichales</taxon>
        <taxon>Phaeotrichaceae</taxon>
        <taxon>Trichodelitschia</taxon>
    </lineage>
</organism>
<protein>
    <submittedName>
        <fullName evidence="3">Uncharacterized protein</fullName>
    </submittedName>
</protein>
<accession>A0A6G1I0U3</accession>
<feature type="region of interest" description="Disordered" evidence="2">
    <location>
        <begin position="319"/>
        <end position="491"/>
    </location>
</feature>
<feature type="compositionally biased region" description="Low complexity" evidence="2">
    <location>
        <begin position="687"/>
        <end position="697"/>
    </location>
</feature>
<dbReference type="OrthoDB" id="4088568at2759"/>
<evidence type="ECO:0000313" key="3">
    <source>
        <dbReference type="EMBL" id="KAF2401918.1"/>
    </source>
</evidence>
<gene>
    <name evidence="3" type="ORF">EJ06DRAFT_548127</name>
</gene>